<dbReference type="STRING" id="474960.SAMN05216180_0732"/>
<dbReference type="CDD" id="cd09083">
    <property type="entry name" value="EEP-1"/>
    <property type="match status" value="1"/>
</dbReference>
<dbReference type="SUPFAM" id="SSF56219">
    <property type="entry name" value="DNase I-like"/>
    <property type="match status" value="1"/>
</dbReference>
<gene>
    <name evidence="2" type="ORF">SAMN05216180_0732</name>
</gene>
<reference evidence="2 3" key="1">
    <citation type="submission" date="2016-10" db="EMBL/GenBank/DDBJ databases">
        <authorList>
            <person name="de Groot N.N."/>
        </authorList>
    </citation>
    <scope>NUCLEOTIDE SEQUENCE [LARGE SCALE GENOMIC DNA]</scope>
    <source>
        <strain evidence="2 3">CGMCC 1.5070</strain>
    </source>
</reference>
<dbReference type="PANTHER" id="PTHR12121">
    <property type="entry name" value="CARBON CATABOLITE REPRESSOR PROTEIN 4"/>
    <property type="match status" value="1"/>
</dbReference>
<dbReference type="AlphaFoldDB" id="A0A1H7ZKC8"/>
<sequence>MTDCIKIISFNLRADFKHDKSNRWDLRKDLAMKLIKDSGATIIGVQELLPKMRIDVQNLLTNYTVLGWGRYKGAKPNSDEHSDIIIKNDNADVDFYKTFWLSNKTIDDVSRAYYAFFPRICTVAEVNVKSLNQSIRVFNTHFDHICGMARVLGVNIILRTMSELNQKSPMPTILMGDMNARPTSKPIRILRENHHPYDNVHLTDVYSYCNPGSIKNTHHGFNKKGLLAWLIDRAPIDYIFVSDEFEVLDAYVDRSNENGRYPSDHFPIVATLRLHK</sequence>
<dbReference type="InterPro" id="IPR050410">
    <property type="entry name" value="CCR4/nocturin_mRNA_transcr"/>
</dbReference>
<evidence type="ECO:0000313" key="3">
    <source>
        <dbReference type="Proteomes" id="UP000199158"/>
    </source>
</evidence>
<protein>
    <submittedName>
        <fullName evidence="2">Metal-dependent hydrolase, endonuclease/exonuclease/phosphatase family</fullName>
    </submittedName>
</protein>
<dbReference type="InterPro" id="IPR036691">
    <property type="entry name" value="Endo/exonu/phosph_ase_sf"/>
</dbReference>
<dbReference type="OrthoDB" id="9793162at2"/>
<keyword evidence="2" id="KW-0378">Hydrolase</keyword>
<dbReference type="Gene3D" id="3.60.10.10">
    <property type="entry name" value="Endonuclease/exonuclease/phosphatase"/>
    <property type="match status" value="1"/>
</dbReference>
<dbReference type="GO" id="GO:0000175">
    <property type="term" value="F:3'-5'-RNA exonuclease activity"/>
    <property type="evidence" value="ECO:0007669"/>
    <property type="project" value="TreeGrafter"/>
</dbReference>
<dbReference type="PANTHER" id="PTHR12121:SF36">
    <property type="entry name" value="ENDONUCLEASE_EXONUCLEASE_PHOSPHATASE DOMAIN-CONTAINING PROTEIN"/>
    <property type="match status" value="1"/>
</dbReference>
<keyword evidence="3" id="KW-1185">Reference proteome</keyword>
<dbReference type="RefSeq" id="WP_092751729.1">
    <property type="nucleotide sequence ID" value="NZ_FOCG01000001.1"/>
</dbReference>
<keyword evidence="2" id="KW-0269">Exonuclease</keyword>
<evidence type="ECO:0000259" key="1">
    <source>
        <dbReference type="Pfam" id="PF03372"/>
    </source>
</evidence>
<dbReference type="GO" id="GO:0004519">
    <property type="term" value="F:endonuclease activity"/>
    <property type="evidence" value="ECO:0007669"/>
    <property type="project" value="UniProtKB-KW"/>
</dbReference>
<feature type="domain" description="Endonuclease/exonuclease/phosphatase" evidence="1">
    <location>
        <begin position="8"/>
        <end position="265"/>
    </location>
</feature>
<dbReference type="Pfam" id="PF03372">
    <property type="entry name" value="Exo_endo_phos"/>
    <property type="match status" value="1"/>
</dbReference>
<evidence type="ECO:0000313" key="2">
    <source>
        <dbReference type="EMBL" id="SEM58840.1"/>
    </source>
</evidence>
<organism evidence="2 3">
    <name type="scientific">Hydrogenoanaerobacterium saccharovorans</name>
    <dbReference type="NCBI Taxonomy" id="474960"/>
    <lineage>
        <taxon>Bacteria</taxon>
        <taxon>Bacillati</taxon>
        <taxon>Bacillota</taxon>
        <taxon>Clostridia</taxon>
        <taxon>Eubacteriales</taxon>
        <taxon>Oscillospiraceae</taxon>
        <taxon>Hydrogenoanaerobacterium</taxon>
    </lineage>
</organism>
<name>A0A1H7ZKC8_9FIRM</name>
<keyword evidence="2" id="KW-0255">Endonuclease</keyword>
<dbReference type="Proteomes" id="UP000199158">
    <property type="component" value="Unassembled WGS sequence"/>
</dbReference>
<dbReference type="EMBL" id="FOCG01000001">
    <property type="protein sequence ID" value="SEM58840.1"/>
    <property type="molecule type" value="Genomic_DNA"/>
</dbReference>
<dbReference type="InterPro" id="IPR005135">
    <property type="entry name" value="Endo/exonuclease/phosphatase"/>
</dbReference>
<keyword evidence="2" id="KW-0540">Nuclease</keyword>
<proteinExistence type="predicted"/>
<accession>A0A1H7ZKC8</accession>